<accession>A0ACC1T474</accession>
<evidence type="ECO:0000313" key="1">
    <source>
        <dbReference type="EMBL" id="KAJ3552794.1"/>
    </source>
</evidence>
<reference evidence="1" key="1">
    <citation type="submission" date="2022-07" db="EMBL/GenBank/DDBJ databases">
        <title>Genome Sequence of Phlebia brevispora.</title>
        <authorList>
            <person name="Buettner E."/>
        </authorList>
    </citation>
    <scope>NUCLEOTIDE SEQUENCE</scope>
    <source>
        <strain evidence="1">MPL23</strain>
    </source>
</reference>
<keyword evidence="2" id="KW-1185">Reference proteome</keyword>
<evidence type="ECO:0000313" key="2">
    <source>
        <dbReference type="Proteomes" id="UP001148662"/>
    </source>
</evidence>
<proteinExistence type="predicted"/>
<organism evidence="1 2">
    <name type="scientific">Phlebia brevispora</name>
    <dbReference type="NCBI Taxonomy" id="194682"/>
    <lineage>
        <taxon>Eukaryota</taxon>
        <taxon>Fungi</taxon>
        <taxon>Dikarya</taxon>
        <taxon>Basidiomycota</taxon>
        <taxon>Agaricomycotina</taxon>
        <taxon>Agaricomycetes</taxon>
        <taxon>Polyporales</taxon>
        <taxon>Meruliaceae</taxon>
        <taxon>Phlebia</taxon>
    </lineage>
</organism>
<dbReference type="Proteomes" id="UP001148662">
    <property type="component" value="Unassembled WGS sequence"/>
</dbReference>
<dbReference type="EMBL" id="JANHOG010000616">
    <property type="protein sequence ID" value="KAJ3552794.1"/>
    <property type="molecule type" value="Genomic_DNA"/>
</dbReference>
<gene>
    <name evidence="1" type="ORF">NM688_g3967</name>
</gene>
<sequence>MISAPCSHAPSEKMVAESSAGAQEEFDMAAYDLCCVWRGRGVVSSSCSDTDLKKTLGTVGPPRAFQVPEFHEGKVHAITQLHALGLKDILSALPGNRLARTNCGRTSDLYIVWGRIGLNGMFFARRFSLQSAISATQAEGNTLPRSSSQVLVSHEPARADLGEKTVAQHDSVPPMGLQVDTLSRKQTYDYRAAYAPAFLTWVGAADSVEVFSTAVGVPAIRGHKLTLGTFRVSCTITQRLHFPQGAVFSGVNISFAGRDDMSSYSALRTDDSDADSIESDTTLATSKPKRSAFGTWAVVVCIACTVINVVTAFFAAPSSAPTQRPFSSYTPAEIRLLRRPNQYIGLERIARPSEPLEFTNHPLVMLPIDSADKKRVFDANPRKHSTPIGTITPEVTQFMVTDTISTVVQFRAIDYGMENCELNVLFPAVGAGEESQSAISVYRLNTSYALDSSTLSYATRPPRLPKLADIPLNALDNIHWHRTFVCPTESVLTFEFACSTSIGHSCNLEWWQNARAKEFDDAGERQENDLYALAHENSLQRST</sequence>
<comment type="caution">
    <text evidence="1">The sequence shown here is derived from an EMBL/GenBank/DDBJ whole genome shotgun (WGS) entry which is preliminary data.</text>
</comment>
<protein>
    <submittedName>
        <fullName evidence="1">Uncharacterized protein</fullName>
    </submittedName>
</protein>
<name>A0ACC1T474_9APHY</name>